<dbReference type="InterPro" id="IPR039057">
    <property type="entry name" value="Spo22/ZIP4"/>
</dbReference>
<gene>
    <name evidence="2" type="ORF">CYFA0S_02e01508g</name>
</gene>
<keyword evidence="1" id="KW-0469">Meiosis</keyword>
<evidence type="ECO:0000256" key="1">
    <source>
        <dbReference type="ARBA" id="ARBA00023254"/>
    </source>
</evidence>
<dbReference type="GO" id="GO:0090173">
    <property type="term" value="P:regulation of synaptonemal complex assembly"/>
    <property type="evidence" value="ECO:0007669"/>
    <property type="project" value="InterPro"/>
</dbReference>
<dbReference type="VEuPathDB" id="FungiDB:BON22_4088"/>
<dbReference type="PANTHER" id="PTHR40375">
    <property type="entry name" value="SPORULATION-SPECIFIC PROTEIN 22"/>
    <property type="match status" value="1"/>
</dbReference>
<accession>A0A061ASU8</accession>
<dbReference type="EMBL" id="LK052887">
    <property type="protein sequence ID" value="CDR38423.1"/>
    <property type="molecule type" value="Genomic_DNA"/>
</dbReference>
<dbReference type="PANTHER" id="PTHR40375:SF2">
    <property type="entry name" value="SPORULATION-SPECIFIC PROTEIN 22"/>
    <property type="match status" value="1"/>
</dbReference>
<dbReference type="AlphaFoldDB" id="A0A061ASU8"/>
<organism evidence="2">
    <name type="scientific">Cyberlindnera fabianii</name>
    <name type="common">Yeast</name>
    <name type="synonym">Hansenula fabianii</name>
    <dbReference type="NCBI Taxonomy" id="36022"/>
    <lineage>
        <taxon>Eukaryota</taxon>
        <taxon>Fungi</taxon>
        <taxon>Dikarya</taxon>
        <taxon>Ascomycota</taxon>
        <taxon>Saccharomycotina</taxon>
        <taxon>Saccharomycetes</taxon>
        <taxon>Phaffomycetales</taxon>
        <taxon>Phaffomycetaceae</taxon>
        <taxon>Cyberlindnera</taxon>
    </lineage>
</organism>
<name>A0A061ASU8_CYBFA</name>
<dbReference type="GO" id="GO:0051321">
    <property type="term" value="P:meiotic cell cycle"/>
    <property type="evidence" value="ECO:0007669"/>
    <property type="project" value="UniProtKB-KW"/>
</dbReference>
<proteinExistence type="predicted"/>
<sequence length="919" mass="103830">MRLLHCFRQLATETNTAAPSADCAVSATERLQHNQLGVNDIAALKSSMNSILPIAERHERLLRTVGTNGPNDLSLELEIAAVNLWNGASIAMKTEAVETRKVLCSVKLFGCMLCSVQDLIEPSLKGKFRSLNCLNRTLRSCVDEQERSIAEKTQEHADRVFKSLESISTGFEKEVFEEFQKVKTELFITKMQLSIVEGDVEMAKFYEERAEAFTTMVNQALALETSRVIYNSSLVLANRGLHADTAHFLKKALSVVSYFDLSSESTYVKKSICGLLVRSCLEIKTEESLQTAAETIQTMECLVTGQDTVEPYGLAIELAKIRGTTVDIESIIMRMIMSVSISENFKAILGLINDYAATDPYSAIKCYEYAFTNKLDPEKDHDGLEMLFVAMVNAYIKDKATAVEYKRKGLTLFFESAEKLFLRPLSKKCSSSSITLLWTAGKSCMKSNEFQDSVIWLSLGLHRVLQINDVDKGKFQRALQNAYLNLDEHTKTIDIYTTMSPESKDSLIAQYNMFKLYNALKDEEKMLGCLKKLVGYDEKNVIPLLSLCAINCESSSRVAIESMMLLFSKISGGWESEISIASTIKSVIELILKEMNQSFKGQYCETLLTMFQEAQKFAQSNPTTFSIDELKWFGAQSFNVARTCLIEGDYFYGDMIADCCARLVNLIKDDISLAESMSLKLWRFRAGLISVMCQSKIPNIDPKVLWSNVRTKSLNLRIMIDELMITCQQNPELQSLQSEWEKCILDCMLFQFQSELELGNQSALESIIKESYHCRTIEFDSTVVNVVNDTKYPARLRSLVFSSIIERNISDSKVPSSTISRWIRLLLKQNEIDASMQKVLTQVIARLGSQSEDNKFPVHEVEWMSTQCWNRGVSLFFNGDRSQGAIWCTNAMRLSKFVNERLETTLISMWNEVSTTTTT</sequence>
<dbReference type="OrthoDB" id="65716at2759"/>
<evidence type="ECO:0000313" key="2">
    <source>
        <dbReference type="EMBL" id="CDR38423.1"/>
    </source>
</evidence>
<dbReference type="PhylomeDB" id="A0A061ASU8"/>
<dbReference type="InterPro" id="IPR013940">
    <property type="entry name" value="Spo22/ZIP4/TEX11"/>
</dbReference>
<dbReference type="Pfam" id="PF08631">
    <property type="entry name" value="SPO22"/>
    <property type="match status" value="1"/>
</dbReference>
<reference evidence="2" key="1">
    <citation type="journal article" date="2014" name="Genome Announc.">
        <title>Genome sequence of the yeast Cyberlindnera fabianii (Hansenula fabianii).</title>
        <authorList>
            <person name="Freel K.C."/>
            <person name="Sarilar V."/>
            <person name="Neuveglise C."/>
            <person name="Devillers H."/>
            <person name="Friedrich A."/>
            <person name="Schacherer J."/>
        </authorList>
    </citation>
    <scope>NUCLEOTIDE SEQUENCE</scope>
    <source>
        <strain evidence="2">YJS4271</strain>
    </source>
</reference>
<protein>
    <submittedName>
        <fullName evidence="2">CYFA0S02e01508g1_1</fullName>
    </submittedName>
</protein>